<feature type="transmembrane region" description="Helical" evidence="1">
    <location>
        <begin position="146"/>
        <end position="172"/>
    </location>
</feature>
<evidence type="ECO:0000313" key="2">
    <source>
        <dbReference type="EMBL" id="PRH83393.1"/>
    </source>
</evidence>
<sequence length="175" mass="19199">MVALAGAEQMRSFSVAWVGLSVYAFLALCWGIAFKRRSQEIWLSRAYSHTSRVEPLPGAFARGAGWGLLWWGLGLGALWLDARRLATDELINYGLGAFLALVLVPPVVGWLWRVKSSARIPNPHVTREAPVTVASAGRAAWGLAKVLLLIVLALLGFIFLVFFGPWLLILLVKAF</sequence>
<name>A0A2P6MBM3_9GAMM</name>
<reference evidence="2 3" key="1">
    <citation type="submission" date="2018-03" db="EMBL/GenBank/DDBJ databases">
        <title>Arenimonas caeni sp. nov., isolated from activated sludge.</title>
        <authorList>
            <person name="Liu H."/>
        </authorList>
    </citation>
    <scope>NUCLEOTIDE SEQUENCE [LARGE SCALE GENOMIC DNA]</scope>
    <source>
        <strain evidence="3">z29</strain>
    </source>
</reference>
<keyword evidence="1" id="KW-1133">Transmembrane helix</keyword>
<keyword evidence="1" id="KW-0812">Transmembrane</keyword>
<dbReference type="EMBL" id="PVLF01000002">
    <property type="protein sequence ID" value="PRH83393.1"/>
    <property type="molecule type" value="Genomic_DNA"/>
</dbReference>
<organism evidence="2 3">
    <name type="scientific">Arenimonas caeni</name>
    <dbReference type="NCBI Taxonomy" id="2058085"/>
    <lineage>
        <taxon>Bacteria</taxon>
        <taxon>Pseudomonadati</taxon>
        <taxon>Pseudomonadota</taxon>
        <taxon>Gammaproteobacteria</taxon>
        <taxon>Lysobacterales</taxon>
        <taxon>Lysobacteraceae</taxon>
        <taxon>Arenimonas</taxon>
    </lineage>
</organism>
<evidence type="ECO:0000256" key="1">
    <source>
        <dbReference type="SAM" id="Phobius"/>
    </source>
</evidence>
<comment type="caution">
    <text evidence="2">The sequence shown here is derived from an EMBL/GenBank/DDBJ whole genome shotgun (WGS) entry which is preliminary data.</text>
</comment>
<feature type="transmembrane region" description="Helical" evidence="1">
    <location>
        <begin position="91"/>
        <end position="112"/>
    </location>
</feature>
<evidence type="ECO:0000313" key="3">
    <source>
        <dbReference type="Proteomes" id="UP000241736"/>
    </source>
</evidence>
<feature type="transmembrane region" description="Helical" evidence="1">
    <location>
        <begin position="12"/>
        <end position="34"/>
    </location>
</feature>
<gene>
    <name evidence="2" type="ORF">C6N40_01715</name>
</gene>
<accession>A0A2P6MBM3</accession>
<feature type="transmembrane region" description="Helical" evidence="1">
    <location>
        <begin position="55"/>
        <end position="79"/>
    </location>
</feature>
<protein>
    <submittedName>
        <fullName evidence="2">Uncharacterized protein</fullName>
    </submittedName>
</protein>
<dbReference type="AlphaFoldDB" id="A0A2P6MBM3"/>
<proteinExistence type="predicted"/>
<keyword evidence="1" id="KW-0472">Membrane</keyword>
<keyword evidence="3" id="KW-1185">Reference proteome</keyword>
<dbReference type="Proteomes" id="UP000241736">
    <property type="component" value="Unassembled WGS sequence"/>
</dbReference>